<evidence type="ECO:0000259" key="1">
    <source>
        <dbReference type="Pfam" id="PF04073"/>
    </source>
</evidence>
<proteinExistence type="predicted"/>
<dbReference type="CDD" id="cd04332">
    <property type="entry name" value="YbaK_like"/>
    <property type="match status" value="1"/>
</dbReference>
<accession>A0A0C4YM94</accession>
<sequence>MALATTLANCLNSRNSRFDTIRHPYTLSSMATAEAAHVPGDRLAKTLLLEDDIGYVAAVIPSSHHLNLAAICAQSGRTLVLAHEEEIREVFKDCDLGAIPPVAMAYGMHTYLDDALLAQPEVFFEAGDHQQLVHMSSEQFADLMVGAEHGRFSRHMM</sequence>
<dbReference type="EMBL" id="CP010537">
    <property type="protein sequence ID" value="AJG21716.1"/>
    <property type="molecule type" value="Genomic_DNA"/>
</dbReference>
<organism evidence="2 3">
    <name type="scientific">Cupriavidus basilensis</name>
    <dbReference type="NCBI Taxonomy" id="68895"/>
    <lineage>
        <taxon>Bacteria</taxon>
        <taxon>Pseudomonadati</taxon>
        <taxon>Pseudomonadota</taxon>
        <taxon>Betaproteobacteria</taxon>
        <taxon>Burkholderiales</taxon>
        <taxon>Burkholderiaceae</taxon>
        <taxon>Cupriavidus</taxon>
    </lineage>
</organism>
<dbReference type="InterPro" id="IPR007214">
    <property type="entry name" value="YbaK/aa-tRNA-synth-assoc-dom"/>
</dbReference>
<dbReference type="Proteomes" id="UP000031843">
    <property type="component" value="Chromosome secondary"/>
</dbReference>
<dbReference type="STRING" id="68895.RR42_s0118"/>
<dbReference type="GO" id="GO:0002161">
    <property type="term" value="F:aminoacyl-tRNA deacylase activity"/>
    <property type="evidence" value="ECO:0007669"/>
    <property type="project" value="InterPro"/>
</dbReference>
<evidence type="ECO:0000313" key="3">
    <source>
        <dbReference type="Proteomes" id="UP000031843"/>
    </source>
</evidence>
<gene>
    <name evidence="2" type="ORF">RR42_s0118</name>
</gene>
<feature type="domain" description="YbaK/aminoacyl-tRNA synthetase-associated" evidence="1">
    <location>
        <begin position="25"/>
        <end position="143"/>
    </location>
</feature>
<dbReference type="Gene3D" id="3.90.960.10">
    <property type="entry name" value="YbaK/aminoacyl-tRNA synthetase-associated domain"/>
    <property type="match status" value="1"/>
</dbReference>
<dbReference type="InterPro" id="IPR036754">
    <property type="entry name" value="YbaK/aa-tRNA-synt-asso_dom_sf"/>
</dbReference>
<dbReference type="AlphaFoldDB" id="A0A0C4YM94"/>
<reference evidence="2 3" key="1">
    <citation type="journal article" date="2015" name="Genome Announc.">
        <title>Complete Genome Sequence of Cupriavidus basilensis 4G11, Isolated from the Oak Ridge Field Research Center Site.</title>
        <authorList>
            <person name="Ray J."/>
            <person name="Waters R.J."/>
            <person name="Skerker J.M."/>
            <person name="Kuehl J.V."/>
            <person name="Price M.N."/>
            <person name="Huang J."/>
            <person name="Chakraborty R."/>
            <person name="Arkin A.P."/>
            <person name="Deutschbauer A."/>
        </authorList>
    </citation>
    <scope>NUCLEOTIDE SEQUENCE [LARGE SCALE GENOMIC DNA]</scope>
    <source>
        <strain evidence="2">4G11</strain>
    </source>
</reference>
<dbReference type="KEGG" id="cbw:RR42_s0118"/>
<dbReference type="RefSeq" id="WP_043352817.1">
    <property type="nucleotide sequence ID" value="NZ_CP010537.1"/>
</dbReference>
<evidence type="ECO:0000313" key="2">
    <source>
        <dbReference type="EMBL" id="AJG21716.1"/>
    </source>
</evidence>
<dbReference type="OrthoDB" id="9786549at2"/>
<dbReference type="SUPFAM" id="SSF55826">
    <property type="entry name" value="YbaK/ProRS associated domain"/>
    <property type="match status" value="1"/>
</dbReference>
<protein>
    <recommendedName>
        <fullName evidence="1">YbaK/aminoacyl-tRNA synthetase-associated domain-containing protein</fullName>
    </recommendedName>
</protein>
<name>A0A0C4YM94_9BURK</name>
<keyword evidence="3" id="KW-1185">Reference proteome</keyword>
<dbReference type="Pfam" id="PF04073">
    <property type="entry name" value="tRNA_edit"/>
    <property type="match status" value="1"/>
</dbReference>